<sequence length="51" mass="5150">MHVNFAAILAIATALLAKTVVSATIPVPADKLEAAALTEVPSGPEFLCAVC</sequence>
<accession>A0ACB8SL55</accession>
<reference evidence="1" key="2">
    <citation type="journal article" date="2022" name="New Phytol.">
        <title>Evolutionary transition to the ectomycorrhizal habit in the genomes of a hyperdiverse lineage of mushroom-forming fungi.</title>
        <authorList>
            <person name="Looney B."/>
            <person name="Miyauchi S."/>
            <person name="Morin E."/>
            <person name="Drula E."/>
            <person name="Courty P.E."/>
            <person name="Kohler A."/>
            <person name="Kuo A."/>
            <person name="LaButti K."/>
            <person name="Pangilinan J."/>
            <person name="Lipzen A."/>
            <person name="Riley R."/>
            <person name="Andreopoulos W."/>
            <person name="He G."/>
            <person name="Johnson J."/>
            <person name="Nolan M."/>
            <person name="Tritt A."/>
            <person name="Barry K.W."/>
            <person name="Grigoriev I.V."/>
            <person name="Nagy L.G."/>
            <person name="Hibbett D."/>
            <person name="Henrissat B."/>
            <person name="Matheny P.B."/>
            <person name="Labbe J."/>
            <person name="Martin F.M."/>
        </authorList>
    </citation>
    <scope>NUCLEOTIDE SEQUENCE</scope>
    <source>
        <strain evidence="1">HHB10654</strain>
    </source>
</reference>
<protein>
    <submittedName>
        <fullName evidence="1">Uncharacterized protein</fullName>
    </submittedName>
</protein>
<dbReference type="Proteomes" id="UP000814140">
    <property type="component" value="Unassembled WGS sequence"/>
</dbReference>
<keyword evidence="2" id="KW-1185">Reference proteome</keyword>
<proteinExistence type="predicted"/>
<reference evidence="1" key="1">
    <citation type="submission" date="2021-03" db="EMBL/GenBank/DDBJ databases">
        <authorList>
            <consortium name="DOE Joint Genome Institute"/>
            <person name="Ahrendt S."/>
            <person name="Looney B.P."/>
            <person name="Miyauchi S."/>
            <person name="Morin E."/>
            <person name="Drula E."/>
            <person name="Courty P.E."/>
            <person name="Chicoki N."/>
            <person name="Fauchery L."/>
            <person name="Kohler A."/>
            <person name="Kuo A."/>
            <person name="Labutti K."/>
            <person name="Pangilinan J."/>
            <person name="Lipzen A."/>
            <person name="Riley R."/>
            <person name="Andreopoulos W."/>
            <person name="He G."/>
            <person name="Johnson J."/>
            <person name="Barry K.W."/>
            <person name="Grigoriev I.V."/>
            <person name="Nagy L."/>
            <person name="Hibbett D."/>
            <person name="Henrissat B."/>
            <person name="Matheny P.B."/>
            <person name="Labbe J."/>
            <person name="Martin F."/>
        </authorList>
    </citation>
    <scope>NUCLEOTIDE SEQUENCE</scope>
    <source>
        <strain evidence="1">HHB10654</strain>
    </source>
</reference>
<evidence type="ECO:0000313" key="2">
    <source>
        <dbReference type="Proteomes" id="UP000814140"/>
    </source>
</evidence>
<evidence type="ECO:0000313" key="1">
    <source>
        <dbReference type="EMBL" id="KAI0056962.1"/>
    </source>
</evidence>
<gene>
    <name evidence="1" type="ORF">BV25DRAFT_1831755</name>
</gene>
<organism evidence="1 2">
    <name type="scientific">Artomyces pyxidatus</name>
    <dbReference type="NCBI Taxonomy" id="48021"/>
    <lineage>
        <taxon>Eukaryota</taxon>
        <taxon>Fungi</taxon>
        <taxon>Dikarya</taxon>
        <taxon>Basidiomycota</taxon>
        <taxon>Agaricomycotina</taxon>
        <taxon>Agaricomycetes</taxon>
        <taxon>Russulales</taxon>
        <taxon>Auriscalpiaceae</taxon>
        <taxon>Artomyces</taxon>
    </lineage>
</organism>
<dbReference type="EMBL" id="MU277255">
    <property type="protein sequence ID" value="KAI0056962.1"/>
    <property type="molecule type" value="Genomic_DNA"/>
</dbReference>
<comment type="caution">
    <text evidence="1">The sequence shown here is derived from an EMBL/GenBank/DDBJ whole genome shotgun (WGS) entry which is preliminary data.</text>
</comment>
<name>A0ACB8SL55_9AGAM</name>